<reference evidence="2" key="1">
    <citation type="submission" date="2016-07" db="EMBL/GenBank/DDBJ databases">
        <title>De novo transcriptome assembly of four accessions of the metal hyperaccumulator plant Noccaea caerulescens.</title>
        <authorList>
            <person name="Blande D."/>
            <person name="Halimaa P."/>
            <person name="Tervahauta A.I."/>
            <person name="Aarts M.G."/>
            <person name="Karenlampi S.O."/>
        </authorList>
    </citation>
    <scope>NUCLEOTIDE SEQUENCE</scope>
</reference>
<dbReference type="AlphaFoldDB" id="A0A1J3J8Q2"/>
<keyword evidence="2" id="KW-0808">Transferase</keyword>
<keyword evidence="1" id="KW-0472">Membrane</keyword>
<keyword evidence="2" id="KW-0675">Receptor</keyword>
<protein>
    <submittedName>
        <fullName evidence="2">Putative LRR receptor-like serine/threonine-protein kinase</fullName>
    </submittedName>
</protein>
<keyword evidence="2" id="KW-0418">Kinase</keyword>
<evidence type="ECO:0000256" key="1">
    <source>
        <dbReference type="SAM" id="Phobius"/>
    </source>
</evidence>
<sequence>MKSLLLINLSGNNLSGSVPHILAQKKGMSLNVEGNPLMICAIGSCVNKKGKIDRTKDIVVPVTRAVVVASIALLICALLLFFHFRHKRSPAVVEGPPSNMQDPDDALCFFQCY</sequence>
<keyword evidence="1" id="KW-0812">Transmembrane</keyword>
<accession>A0A1J3J8Q2</accession>
<dbReference type="EMBL" id="GEVM01017175">
    <property type="protein sequence ID" value="JAU88763.1"/>
    <property type="molecule type" value="Transcribed_RNA"/>
</dbReference>
<keyword evidence="1" id="KW-1133">Transmembrane helix</keyword>
<dbReference type="GO" id="GO:0016301">
    <property type="term" value="F:kinase activity"/>
    <property type="evidence" value="ECO:0007669"/>
    <property type="project" value="UniProtKB-KW"/>
</dbReference>
<name>A0A1J3J8Q2_NOCCA</name>
<organism evidence="2">
    <name type="scientific">Noccaea caerulescens</name>
    <name type="common">Alpine penny-cress</name>
    <name type="synonym">Thlaspi caerulescens</name>
    <dbReference type="NCBI Taxonomy" id="107243"/>
    <lineage>
        <taxon>Eukaryota</taxon>
        <taxon>Viridiplantae</taxon>
        <taxon>Streptophyta</taxon>
        <taxon>Embryophyta</taxon>
        <taxon>Tracheophyta</taxon>
        <taxon>Spermatophyta</taxon>
        <taxon>Magnoliopsida</taxon>
        <taxon>eudicotyledons</taxon>
        <taxon>Gunneridae</taxon>
        <taxon>Pentapetalae</taxon>
        <taxon>rosids</taxon>
        <taxon>malvids</taxon>
        <taxon>Brassicales</taxon>
        <taxon>Brassicaceae</taxon>
        <taxon>Coluteocarpeae</taxon>
        <taxon>Noccaea</taxon>
    </lineage>
</organism>
<gene>
    <name evidence="2" type="ORF">MP_TR21849_c4_g1_i1_g.61802</name>
</gene>
<proteinExistence type="predicted"/>
<evidence type="ECO:0000313" key="2">
    <source>
        <dbReference type="EMBL" id="JAU88763.1"/>
    </source>
</evidence>
<feature type="transmembrane region" description="Helical" evidence="1">
    <location>
        <begin position="58"/>
        <end position="82"/>
    </location>
</feature>